<dbReference type="Gene3D" id="1.10.600.10">
    <property type="entry name" value="Farnesyl Diphosphate Synthase"/>
    <property type="match status" value="1"/>
</dbReference>
<dbReference type="InterPro" id="IPR008949">
    <property type="entry name" value="Isoprenoid_synthase_dom_sf"/>
</dbReference>
<sequence length="409" mass="44588">MARAAPHRRPHLRRGPPHRGPARHRAGEHGLHRGDRPVPPRRPCLRFPHGVPVLAQRARAARGRTPLPQGARPRPGALRERQRPLRAAGHRVPRQRGGLRGVRRSPGTAGLAVRPRRDRREAARRPGPSGERAVTAAPATALPADYTETMLAAEAANRDHVTRCVAQTGGSPDLVAHTAALRLYLRVPHFLTEWTTDPDRRAAVSRALALDIVSMKLLDDLMDDDTGLDRVELACVCLRLHLRALHELESLARDPKAVTDILEQDAVHLCGGQIRTKRSRATNLREWRAHASTYGSTFLGRYGALAAACGGEGQPADSVREFAEAFAMTITMADDLTDYDRNGERDGNLAHLMRTGAVAGQDVVDLLEELRGRALAAVAAPPGAPGLVPVVHLYTDDVLVRLLPRHLGE</sequence>
<proteinExistence type="predicted"/>
<dbReference type="AlphaFoldDB" id="D6A7G4"/>
<protein>
    <submittedName>
        <fullName evidence="2">Predicted protein</fullName>
    </submittedName>
</protein>
<accession>D6A7G4</accession>
<evidence type="ECO:0000313" key="2">
    <source>
        <dbReference type="EMBL" id="EFE66077.2"/>
    </source>
</evidence>
<gene>
    <name evidence="2" type="ORF">SSFG_01330</name>
</gene>
<feature type="compositionally biased region" description="Low complexity" evidence="1">
    <location>
        <begin position="125"/>
        <end position="136"/>
    </location>
</feature>
<dbReference type="eggNOG" id="ENOG5033VSS">
    <property type="taxonomic scope" value="Bacteria"/>
</dbReference>
<reference evidence="3" key="1">
    <citation type="submission" date="2008-12" db="EMBL/GenBank/DDBJ databases">
        <title>Annotation of Streptomyces ghanaensis ATCC 14672.</title>
        <authorList>
            <consortium name="The Broad Institute Genome Sequencing Platform"/>
            <consortium name="Broad Institute Microbial Sequencing Center"/>
            <person name="Fischbach M."/>
            <person name="Ward D."/>
            <person name="Young S."/>
            <person name="Kodira C.D."/>
            <person name="Zeng Q."/>
            <person name="Koehrsen M."/>
            <person name="Godfrey P."/>
            <person name="Alvarado L."/>
            <person name="Berlin A.M."/>
            <person name="Borenstein D."/>
            <person name="Chen Z."/>
            <person name="Engels R."/>
            <person name="Freedman E."/>
            <person name="Gellesch M."/>
            <person name="Goldberg J."/>
            <person name="Griggs A."/>
            <person name="Gujja S."/>
            <person name="Heiman D.I."/>
            <person name="Hepburn T.A."/>
            <person name="Howarth C."/>
            <person name="Jen D."/>
            <person name="Larson L."/>
            <person name="Lewis B."/>
            <person name="Mehta T."/>
            <person name="Park D."/>
            <person name="Pearson M."/>
            <person name="Roberts A."/>
            <person name="Saif S."/>
            <person name="Shea T.D."/>
            <person name="Shenoy N."/>
            <person name="Sisk P."/>
            <person name="Stolte C."/>
            <person name="Sykes S.N."/>
            <person name="Walk T."/>
            <person name="White J."/>
            <person name="Yandava C."/>
            <person name="Straight P."/>
            <person name="Clardy J."/>
            <person name="Hung D."/>
            <person name="Kolter R."/>
            <person name="Mekalanos J."/>
            <person name="Walker S."/>
            <person name="Walsh C.T."/>
            <person name="Wieland B.L.C."/>
            <person name="Ilzarbe M."/>
            <person name="Galagan J."/>
            <person name="Nusbaum C."/>
            <person name="Birren B."/>
        </authorList>
    </citation>
    <scope>NUCLEOTIDE SEQUENCE [LARGE SCALE GENOMIC DNA]</scope>
    <source>
        <strain evidence="3">ATCC 14672 / DSM 40746 / JCM 4963 / KCTC 9882 / NRRL B-12104 / FH 1290</strain>
    </source>
</reference>
<feature type="compositionally biased region" description="Basic and acidic residues" evidence="1">
    <location>
        <begin position="25"/>
        <end position="38"/>
    </location>
</feature>
<evidence type="ECO:0000256" key="1">
    <source>
        <dbReference type="SAM" id="MobiDB-lite"/>
    </source>
</evidence>
<dbReference type="EMBL" id="DS999641">
    <property type="protein sequence ID" value="EFE66077.2"/>
    <property type="molecule type" value="Genomic_DNA"/>
</dbReference>
<feature type="region of interest" description="Disordered" evidence="1">
    <location>
        <begin position="1"/>
        <end position="136"/>
    </location>
</feature>
<dbReference type="Proteomes" id="UP000003824">
    <property type="component" value="Unassembled WGS sequence"/>
</dbReference>
<organism evidence="2 3">
    <name type="scientific">Streptomyces viridosporus (strain ATCC 14672 / DSM 40746 / JCM 4963 / KCTC 9882 / NRRL B-12104 / FH 1290)</name>
    <name type="common">Streptomyces ghanaensis</name>
    <dbReference type="NCBI Taxonomy" id="566461"/>
    <lineage>
        <taxon>Bacteria</taxon>
        <taxon>Bacillati</taxon>
        <taxon>Actinomycetota</taxon>
        <taxon>Actinomycetes</taxon>
        <taxon>Kitasatosporales</taxon>
        <taxon>Streptomycetaceae</taxon>
        <taxon>Streptomyces</taxon>
    </lineage>
</organism>
<feature type="compositionally biased region" description="Basic residues" evidence="1">
    <location>
        <begin position="1"/>
        <end position="24"/>
    </location>
</feature>
<evidence type="ECO:0000313" key="3">
    <source>
        <dbReference type="Proteomes" id="UP000003824"/>
    </source>
</evidence>
<name>D6A7G4_STRV1</name>